<evidence type="ECO:0008006" key="4">
    <source>
        <dbReference type="Google" id="ProtNLM"/>
    </source>
</evidence>
<dbReference type="PROSITE" id="PS51257">
    <property type="entry name" value="PROKAR_LIPOPROTEIN"/>
    <property type="match status" value="1"/>
</dbReference>
<dbReference type="Proteomes" id="UP000590749">
    <property type="component" value="Unassembled WGS sequence"/>
</dbReference>
<keyword evidence="3" id="KW-1185">Reference proteome</keyword>
<organism evidence="2 3">
    <name type="scientific">Actinoplanes campanulatus</name>
    <dbReference type="NCBI Taxonomy" id="113559"/>
    <lineage>
        <taxon>Bacteria</taxon>
        <taxon>Bacillati</taxon>
        <taxon>Actinomycetota</taxon>
        <taxon>Actinomycetes</taxon>
        <taxon>Micromonosporales</taxon>
        <taxon>Micromonosporaceae</taxon>
        <taxon>Actinoplanes</taxon>
    </lineage>
</organism>
<evidence type="ECO:0000256" key="1">
    <source>
        <dbReference type="SAM" id="SignalP"/>
    </source>
</evidence>
<accession>A0A7W5FH65</accession>
<proteinExistence type="predicted"/>
<sequence>MTMRRTIPFLGAILGLTFAVTGCAASPEQVGGVAAPVGATVPTAAATSASPTTAASPSASKSSAPAKAAALVLGPDGLGALELGMTRSEALATGEIVKQSATHVAKWQEINSGCTPEFRLRGSSGDSGWVWYQAAGVAVIPAPKGAVTPEGIKVGSTLDDVRRAYPKDVDEQFLADTGRLLVTAPGNSDATYRIGFDSDLRKVESLTLQLTAQECYE</sequence>
<dbReference type="AlphaFoldDB" id="A0A7W5FH65"/>
<evidence type="ECO:0000313" key="3">
    <source>
        <dbReference type="Proteomes" id="UP000590749"/>
    </source>
</evidence>
<reference evidence="2 3" key="1">
    <citation type="submission" date="2020-08" db="EMBL/GenBank/DDBJ databases">
        <title>Genomic Encyclopedia of Type Strains, Phase III (KMG-III): the genomes of soil and plant-associated and newly described type strains.</title>
        <authorList>
            <person name="Whitman W."/>
        </authorList>
    </citation>
    <scope>NUCLEOTIDE SEQUENCE [LARGE SCALE GENOMIC DNA]</scope>
    <source>
        <strain evidence="2 3">CECT 3287</strain>
    </source>
</reference>
<dbReference type="EMBL" id="JACHXF010000014">
    <property type="protein sequence ID" value="MBB3098348.1"/>
    <property type="molecule type" value="Genomic_DNA"/>
</dbReference>
<keyword evidence="1" id="KW-0732">Signal</keyword>
<feature type="signal peptide" evidence="1">
    <location>
        <begin position="1"/>
        <end position="24"/>
    </location>
</feature>
<name>A0A7W5FH65_9ACTN</name>
<gene>
    <name evidence="2" type="ORF">FHR83_006043</name>
</gene>
<protein>
    <recommendedName>
        <fullName evidence="4">Lipoprotein</fullName>
    </recommendedName>
</protein>
<comment type="caution">
    <text evidence="2">The sequence shown here is derived from an EMBL/GenBank/DDBJ whole genome shotgun (WGS) entry which is preliminary data.</text>
</comment>
<dbReference type="RefSeq" id="WP_189285759.1">
    <property type="nucleotide sequence ID" value="NZ_BMPW01000016.1"/>
</dbReference>
<evidence type="ECO:0000313" key="2">
    <source>
        <dbReference type="EMBL" id="MBB3098348.1"/>
    </source>
</evidence>
<feature type="chain" id="PRO_5030535122" description="Lipoprotein" evidence="1">
    <location>
        <begin position="25"/>
        <end position="217"/>
    </location>
</feature>